<dbReference type="Pfam" id="PF00439">
    <property type="entry name" value="Bromodomain"/>
    <property type="match status" value="1"/>
</dbReference>
<keyword evidence="1 2" id="KW-0103">Bromodomain</keyword>
<dbReference type="EMBL" id="MU069521">
    <property type="protein sequence ID" value="KAF5840185.1"/>
    <property type="molecule type" value="Genomic_DNA"/>
</dbReference>
<dbReference type="InterPro" id="IPR036427">
    <property type="entry name" value="Bromodomain-like_sf"/>
</dbReference>
<keyword evidence="6" id="KW-1185">Reference proteome</keyword>
<gene>
    <name evidence="5" type="ORF">DUNSADRAFT_17532</name>
</gene>
<dbReference type="Gene3D" id="1.20.920.10">
    <property type="entry name" value="Bromodomain-like"/>
    <property type="match status" value="1"/>
</dbReference>
<keyword evidence="3" id="KW-1133">Transmembrane helix</keyword>
<proteinExistence type="predicted"/>
<organism evidence="5 6">
    <name type="scientific">Dunaliella salina</name>
    <name type="common">Green alga</name>
    <name type="synonym">Protococcus salinus</name>
    <dbReference type="NCBI Taxonomy" id="3046"/>
    <lineage>
        <taxon>Eukaryota</taxon>
        <taxon>Viridiplantae</taxon>
        <taxon>Chlorophyta</taxon>
        <taxon>core chlorophytes</taxon>
        <taxon>Chlorophyceae</taxon>
        <taxon>CS clade</taxon>
        <taxon>Chlamydomonadales</taxon>
        <taxon>Dunaliellaceae</taxon>
        <taxon>Dunaliella</taxon>
    </lineage>
</organism>
<dbReference type="SUPFAM" id="SSF47370">
    <property type="entry name" value="Bromodomain"/>
    <property type="match status" value="1"/>
</dbReference>
<protein>
    <recommendedName>
        <fullName evidence="4">Bromo domain-containing protein</fullName>
    </recommendedName>
</protein>
<feature type="transmembrane region" description="Helical" evidence="3">
    <location>
        <begin position="180"/>
        <end position="200"/>
    </location>
</feature>
<dbReference type="InterPro" id="IPR001487">
    <property type="entry name" value="Bromodomain"/>
</dbReference>
<dbReference type="CDD" id="cd04369">
    <property type="entry name" value="Bromodomain"/>
    <property type="match status" value="1"/>
</dbReference>
<dbReference type="SMART" id="SM00297">
    <property type="entry name" value="BROMO"/>
    <property type="match status" value="1"/>
</dbReference>
<feature type="domain" description="Bromo" evidence="4">
    <location>
        <begin position="354"/>
        <end position="430"/>
    </location>
</feature>
<comment type="caution">
    <text evidence="5">The sequence shown here is derived from an EMBL/GenBank/DDBJ whole genome shotgun (WGS) entry which is preliminary data.</text>
</comment>
<dbReference type="Proteomes" id="UP000815325">
    <property type="component" value="Unassembled WGS sequence"/>
</dbReference>
<feature type="transmembrane region" description="Helical" evidence="3">
    <location>
        <begin position="297"/>
        <end position="324"/>
    </location>
</feature>
<reference evidence="5" key="1">
    <citation type="submission" date="2017-08" db="EMBL/GenBank/DDBJ databases">
        <authorList>
            <person name="Polle J.E."/>
            <person name="Barry K."/>
            <person name="Cushman J."/>
            <person name="Schmutz J."/>
            <person name="Tran D."/>
            <person name="Hathwaick L.T."/>
            <person name="Yim W.C."/>
            <person name="Jenkins J."/>
            <person name="Mckie-Krisberg Z.M."/>
            <person name="Prochnik S."/>
            <person name="Lindquist E."/>
            <person name="Dockter R.B."/>
            <person name="Adam C."/>
            <person name="Molina H."/>
            <person name="Bunkerborg J."/>
            <person name="Jin E."/>
            <person name="Buchheim M."/>
            <person name="Magnuson J."/>
        </authorList>
    </citation>
    <scope>NUCLEOTIDE SEQUENCE</scope>
    <source>
        <strain evidence="5">CCAP 19/18</strain>
    </source>
</reference>
<dbReference type="PRINTS" id="PR00503">
    <property type="entry name" value="BROMODOMAIN"/>
</dbReference>
<dbReference type="PANTHER" id="PTHR45750">
    <property type="entry name" value="GH11602P"/>
    <property type="match status" value="1"/>
</dbReference>
<evidence type="ECO:0000256" key="1">
    <source>
        <dbReference type="ARBA" id="ARBA00023117"/>
    </source>
</evidence>
<evidence type="ECO:0000313" key="5">
    <source>
        <dbReference type="EMBL" id="KAF5840185.1"/>
    </source>
</evidence>
<name>A0ABQ7H002_DUNSA</name>
<evidence type="ECO:0000313" key="6">
    <source>
        <dbReference type="Proteomes" id="UP000815325"/>
    </source>
</evidence>
<evidence type="ECO:0000259" key="4">
    <source>
        <dbReference type="PROSITE" id="PS50014"/>
    </source>
</evidence>
<dbReference type="PROSITE" id="PS50014">
    <property type="entry name" value="BROMODOMAIN_2"/>
    <property type="match status" value="1"/>
</dbReference>
<evidence type="ECO:0000256" key="2">
    <source>
        <dbReference type="PROSITE-ProRule" id="PRU00035"/>
    </source>
</evidence>
<evidence type="ECO:0000256" key="3">
    <source>
        <dbReference type="SAM" id="Phobius"/>
    </source>
</evidence>
<accession>A0ABQ7H002</accession>
<dbReference type="PANTHER" id="PTHR45750:SF3">
    <property type="entry name" value="HISTONE ACETYLTRANSFERASE"/>
    <property type="match status" value="1"/>
</dbReference>
<dbReference type="InterPro" id="IPR037800">
    <property type="entry name" value="GCN5"/>
</dbReference>
<sequence>MHAHPCIFVQAGLSFPGMVQGTGFPPSAGAHFCTDCSSSMPLLCVLVILSLTHLVECIFAQAVYHPCLRSRALDGGAAECPLAFHTFAYTHLCAGCVCRPHLRSHASVRMPLCDRARICLRASLHSLCMSSMSALPCIGRAAECFFPALFYVLHVRLRASLCRLCVIHARAPMHLCARRFVILTFACMPLCTACVCHPSLRSHAPDSWAAKYPFGFHILACMLICAGCVCHPCMCFYVHVYAGYTVDSRICFCAFIPLSAQAALGPDGLPRRKRGQPKGRARYGAKWRSITAARKNAAAAGVFWLCLLCCAVLCCACVCVRVCVCACPHMLVCVWADVPGDWAQRARLVVRELMASPTAVSFLEPVDDEEVPGYYDIITEPMDLGTIMAKLTRTLSGGGNTYSSLAEVVADVQKVWSNCLEFNEPASEIAADAQASSALFERLAGVGEGAKGGHFEGTV</sequence>
<keyword evidence="3" id="KW-0812">Transmembrane</keyword>
<feature type="transmembrane region" description="Helical" evidence="3">
    <location>
        <begin position="212"/>
        <end position="240"/>
    </location>
</feature>
<keyword evidence="3" id="KW-0472">Membrane</keyword>